<dbReference type="Pfam" id="PF00105">
    <property type="entry name" value="zf-C4"/>
    <property type="match status" value="1"/>
</dbReference>
<gene>
    <name evidence="12" type="ORF">C0Q70_10285</name>
</gene>
<dbReference type="EMBL" id="PZQS01000005">
    <property type="protein sequence ID" value="PVD31009.1"/>
    <property type="molecule type" value="Genomic_DNA"/>
</dbReference>
<dbReference type="PRINTS" id="PR00047">
    <property type="entry name" value="STROIDFINGER"/>
</dbReference>
<dbReference type="PROSITE" id="PS51030">
    <property type="entry name" value="NUCLEAR_REC_DBD_2"/>
    <property type="match status" value="1"/>
</dbReference>
<dbReference type="Gene3D" id="3.30.50.10">
    <property type="entry name" value="Erythroid Transcription Factor GATA-1, subunit A"/>
    <property type="match status" value="1"/>
</dbReference>
<evidence type="ECO:0000256" key="9">
    <source>
        <dbReference type="RuleBase" id="RU004334"/>
    </source>
</evidence>
<dbReference type="SUPFAM" id="SSF48508">
    <property type="entry name" value="Nuclear receptor ligand-binding domain"/>
    <property type="match status" value="1"/>
</dbReference>
<dbReference type="PROSITE" id="PS51843">
    <property type="entry name" value="NR_LBD"/>
    <property type="match status" value="1"/>
</dbReference>
<dbReference type="PANTHER" id="PTHR24082">
    <property type="entry name" value="NUCLEAR HORMONE RECEPTOR"/>
    <property type="match status" value="1"/>
</dbReference>
<dbReference type="AlphaFoldDB" id="A0A2T7PC67"/>
<dbReference type="PROSITE" id="PS00031">
    <property type="entry name" value="NUCLEAR_REC_DBD_1"/>
    <property type="match status" value="1"/>
</dbReference>
<evidence type="ECO:0000313" key="12">
    <source>
        <dbReference type="EMBL" id="PVD31009.1"/>
    </source>
</evidence>
<evidence type="ECO:0008006" key="14">
    <source>
        <dbReference type="Google" id="ProtNLM"/>
    </source>
</evidence>
<dbReference type="SMART" id="SM00430">
    <property type="entry name" value="HOLI"/>
    <property type="match status" value="1"/>
</dbReference>
<dbReference type="InterPro" id="IPR013088">
    <property type="entry name" value="Znf_NHR/GATA"/>
</dbReference>
<evidence type="ECO:0000256" key="6">
    <source>
        <dbReference type="ARBA" id="ARBA00023163"/>
    </source>
</evidence>
<dbReference type="Proteomes" id="UP000245119">
    <property type="component" value="Linkage Group LG5"/>
</dbReference>
<evidence type="ECO:0000313" key="13">
    <source>
        <dbReference type="Proteomes" id="UP000245119"/>
    </source>
</evidence>
<keyword evidence="2 9" id="KW-0863">Zinc-finger</keyword>
<dbReference type="PANTHER" id="PTHR24082:SF283">
    <property type="entry name" value="NUCLEAR HORMONE RECEPTOR HR96"/>
    <property type="match status" value="1"/>
</dbReference>
<dbReference type="OrthoDB" id="6355676at2759"/>
<reference evidence="12 13" key="1">
    <citation type="submission" date="2018-04" db="EMBL/GenBank/DDBJ databases">
        <title>The genome of golden apple snail Pomacea canaliculata provides insight into stress tolerance and invasive adaptation.</title>
        <authorList>
            <person name="Liu C."/>
            <person name="Liu B."/>
            <person name="Ren Y."/>
            <person name="Zhang Y."/>
            <person name="Wang H."/>
            <person name="Li S."/>
            <person name="Jiang F."/>
            <person name="Yin L."/>
            <person name="Zhang G."/>
            <person name="Qian W."/>
            <person name="Fan W."/>
        </authorList>
    </citation>
    <scope>NUCLEOTIDE SEQUENCE [LARGE SCALE GENOMIC DNA]</scope>
    <source>
        <strain evidence="12">SZHN2017</strain>
        <tissue evidence="12">Muscle</tissue>
    </source>
</reference>
<keyword evidence="5 9" id="KW-0238">DNA-binding</keyword>
<evidence type="ECO:0000256" key="4">
    <source>
        <dbReference type="ARBA" id="ARBA00023015"/>
    </source>
</evidence>
<dbReference type="Pfam" id="PF00104">
    <property type="entry name" value="Hormone_recep"/>
    <property type="match status" value="1"/>
</dbReference>
<dbReference type="Gene3D" id="1.10.565.10">
    <property type="entry name" value="Retinoid X Receptor"/>
    <property type="match status" value="1"/>
</dbReference>
<dbReference type="InterPro" id="IPR001723">
    <property type="entry name" value="Nuclear_hrmn_rcpt"/>
</dbReference>
<keyword evidence="8 9" id="KW-0539">Nucleus</keyword>
<comment type="caution">
    <text evidence="12">The sequence shown here is derived from an EMBL/GenBank/DDBJ whole genome shotgun (WGS) entry which is preliminary data.</text>
</comment>
<evidence type="ECO:0000256" key="7">
    <source>
        <dbReference type="ARBA" id="ARBA00023170"/>
    </source>
</evidence>
<evidence type="ECO:0000256" key="3">
    <source>
        <dbReference type="ARBA" id="ARBA00022833"/>
    </source>
</evidence>
<dbReference type="InterPro" id="IPR050234">
    <property type="entry name" value="Nuclear_hormone_rcpt_NR1"/>
</dbReference>
<evidence type="ECO:0000259" key="10">
    <source>
        <dbReference type="PROSITE" id="PS51030"/>
    </source>
</evidence>
<proteinExistence type="inferred from homology"/>
<dbReference type="GO" id="GO:0004879">
    <property type="term" value="F:nuclear receptor activity"/>
    <property type="evidence" value="ECO:0007669"/>
    <property type="project" value="TreeGrafter"/>
</dbReference>
<dbReference type="GO" id="GO:0000978">
    <property type="term" value="F:RNA polymerase II cis-regulatory region sequence-specific DNA binding"/>
    <property type="evidence" value="ECO:0007669"/>
    <property type="project" value="TreeGrafter"/>
</dbReference>
<name>A0A2T7PC67_POMCA</name>
<evidence type="ECO:0000256" key="2">
    <source>
        <dbReference type="ARBA" id="ARBA00022771"/>
    </source>
</evidence>
<dbReference type="GO" id="GO:0000122">
    <property type="term" value="P:negative regulation of transcription by RNA polymerase II"/>
    <property type="evidence" value="ECO:0007669"/>
    <property type="project" value="TreeGrafter"/>
</dbReference>
<keyword evidence="1 9" id="KW-0479">Metal-binding</keyword>
<accession>A0A2T7PC67</accession>
<dbReference type="InterPro" id="IPR000536">
    <property type="entry name" value="Nucl_hrmn_rcpt_lig-bd"/>
</dbReference>
<dbReference type="SUPFAM" id="SSF57716">
    <property type="entry name" value="Glucocorticoid receptor-like (DNA-binding domain)"/>
    <property type="match status" value="1"/>
</dbReference>
<evidence type="ECO:0000259" key="11">
    <source>
        <dbReference type="PROSITE" id="PS51843"/>
    </source>
</evidence>
<dbReference type="InterPro" id="IPR001628">
    <property type="entry name" value="Znf_hrmn_rcpt"/>
</dbReference>
<keyword evidence="4 9" id="KW-0805">Transcription regulation</keyword>
<dbReference type="PRINTS" id="PR00398">
    <property type="entry name" value="STRDHORMONER"/>
</dbReference>
<evidence type="ECO:0000256" key="5">
    <source>
        <dbReference type="ARBA" id="ARBA00023125"/>
    </source>
</evidence>
<dbReference type="SMART" id="SM00399">
    <property type="entry name" value="ZnF_C4"/>
    <property type="match status" value="1"/>
</dbReference>
<keyword evidence="7 9" id="KW-0675">Receptor</keyword>
<sequence>MASEGDEQKVLEKHSENQLLVENADELSPAKVISCSPRKRQRVQGKKICQVCGDKALAHHFGALACETCKAFFRRNAVKPQETRKCVFQGNCCVDKNTRRFCPACRLQKCYHVGMRPELILREEEKQARSKKAKNSIDDGKNVQNKAQVINDLSSQNIDSTSGQTITTSPEHSFWPASPVKQTVLLKSNPPGDCHQERPYFNSTGRSSTHSQHLRFETPADGRHWVQEPSSEGTVNVQTFETGHSVGFNTSLASAPPMSDASTHASTSFPLPNHSDFQHIARDQIPSDPFMFWRLTEEERSLLAHLSSVYQDIVLSILQMNPPKEPVPLHLMTKELCIEEHEGLIRSVISFVKYLQDFRQLSIDDQIALVKASNDPVLSLRACALYISEKEAWLCNYGYLTQEHQRHIYPDNPFIDQFLQFCTTVKKIVKNDTTLYALLHCVILFDPNDERITDRQSVNMIRGKFLTLLRHYLESVYSYCHSDRYMLVLQELLLYLRDLCHESRYLMKKIFPKISNELLVELYDLDQ</sequence>
<comment type="subcellular location">
    <subcellularLocation>
        <location evidence="9">Nucleus</location>
    </subcellularLocation>
</comment>
<keyword evidence="13" id="KW-1185">Reference proteome</keyword>
<dbReference type="InterPro" id="IPR035500">
    <property type="entry name" value="NHR-like_dom_sf"/>
</dbReference>
<protein>
    <recommendedName>
        <fullName evidence="14">Nuclear receptor domain-containing protein</fullName>
    </recommendedName>
</protein>
<dbReference type="GO" id="GO:0030154">
    <property type="term" value="P:cell differentiation"/>
    <property type="evidence" value="ECO:0007669"/>
    <property type="project" value="TreeGrafter"/>
</dbReference>
<evidence type="ECO:0000256" key="1">
    <source>
        <dbReference type="ARBA" id="ARBA00022723"/>
    </source>
</evidence>
<dbReference type="GO" id="GO:0045944">
    <property type="term" value="P:positive regulation of transcription by RNA polymerase II"/>
    <property type="evidence" value="ECO:0007669"/>
    <property type="project" value="TreeGrafter"/>
</dbReference>
<feature type="domain" description="Nuclear receptor" evidence="10">
    <location>
        <begin position="46"/>
        <end position="122"/>
    </location>
</feature>
<dbReference type="GO" id="GO:0005634">
    <property type="term" value="C:nucleus"/>
    <property type="evidence" value="ECO:0007669"/>
    <property type="project" value="UniProtKB-SubCell"/>
</dbReference>
<keyword evidence="6 9" id="KW-0804">Transcription</keyword>
<keyword evidence="3 9" id="KW-0862">Zinc</keyword>
<dbReference type="GO" id="GO:0008270">
    <property type="term" value="F:zinc ion binding"/>
    <property type="evidence" value="ECO:0007669"/>
    <property type="project" value="UniProtKB-KW"/>
</dbReference>
<comment type="similarity">
    <text evidence="9">Belongs to the nuclear hormone receptor family.</text>
</comment>
<organism evidence="12 13">
    <name type="scientific">Pomacea canaliculata</name>
    <name type="common">Golden apple snail</name>
    <dbReference type="NCBI Taxonomy" id="400727"/>
    <lineage>
        <taxon>Eukaryota</taxon>
        <taxon>Metazoa</taxon>
        <taxon>Spiralia</taxon>
        <taxon>Lophotrochozoa</taxon>
        <taxon>Mollusca</taxon>
        <taxon>Gastropoda</taxon>
        <taxon>Caenogastropoda</taxon>
        <taxon>Architaenioglossa</taxon>
        <taxon>Ampullarioidea</taxon>
        <taxon>Ampullariidae</taxon>
        <taxon>Pomacea</taxon>
    </lineage>
</organism>
<evidence type="ECO:0000256" key="8">
    <source>
        <dbReference type="ARBA" id="ARBA00023242"/>
    </source>
</evidence>
<dbReference type="STRING" id="400727.A0A2T7PC67"/>
<feature type="domain" description="NR LBD" evidence="11">
    <location>
        <begin position="298"/>
        <end position="527"/>
    </location>
</feature>